<reference evidence="3" key="1">
    <citation type="journal article" date="2021" name="Nat. Commun.">
        <title>Genetic determinants of endophytism in the Arabidopsis root mycobiome.</title>
        <authorList>
            <person name="Mesny F."/>
            <person name="Miyauchi S."/>
            <person name="Thiergart T."/>
            <person name="Pickel B."/>
            <person name="Atanasova L."/>
            <person name="Karlsson M."/>
            <person name="Huettel B."/>
            <person name="Barry K.W."/>
            <person name="Haridas S."/>
            <person name="Chen C."/>
            <person name="Bauer D."/>
            <person name="Andreopoulos W."/>
            <person name="Pangilinan J."/>
            <person name="LaButti K."/>
            <person name="Riley R."/>
            <person name="Lipzen A."/>
            <person name="Clum A."/>
            <person name="Drula E."/>
            <person name="Henrissat B."/>
            <person name="Kohler A."/>
            <person name="Grigoriev I.V."/>
            <person name="Martin F.M."/>
            <person name="Hacquard S."/>
        </authorList>
    </citation>
    <scope>NUCLEOTIDE SEQUENCE</scope>
    <source>
        <strain evidence="3">MPI-CAGE-AT-0021</strain>
    </source>
</reference>
<proteinExistence type="predicted"/>
<dbReference type="AlphaFoldDB" id="A0A9P9EX31"/>
<gene>
    <name evidence="3" type="ORF">B0J13DRAFT_665337</name>
</gene>
<feature type="compositionally biased region" description="Basic and acidic residues" evidence="1">
    <location>
        <begin position="206"/>
        <end position="217"/>
    </location>
</feature>
<keyword evidence="4" id="KW-1185">Reference proteome</keyword>
<dbReference type="InterPro" id="IPR032675">
    <property type="entry name" value="LRR_dom_sf"/>
</dbReference>
<sequence length="444" mass="50817">MTSLDFVPREVILEIIHHLTAHDLTKLAQCCKRIDSIVEPLLWAQIELHGEGYHESLAELSDPPPFITAAQRQYHPPGDRFRRDEDARQRAKDLFSTLQHVRSHDEWRLIAITRRVRSLCTVVDSLEVWKLLPYFTNLEVVELHGAFVDGFLELQLQGPCLTHLRFAKLFGYVPRDVATWILRSSTALERLELGLLDRPISDHRIHDPEFPPLPEDKLGEDDDGNSDYGSLDDEFVIPRPLGGIFLDEDITFPALRVLHLCQPRGMDCYRRITEYSWSSRAETASLIDWRYLLLASSKLLETLVLQQRPGAEDIEGDSLNSVEFLQLDKTGVGSKELVEMLEGILFQDAAFPALRNVYLNGITVGQDADQNPSASVPGGRFMLRLKGRNIRCEARLGTWTRFHSIDGRARWTEWYEDVSEDDEDDEEENDNRVEMGCNTLLARV</sequence>
<dbReference type="PROSITE" id="PS50181">
    <property type="entry name" value="FBOX"/>
    <property type="match status" value="1"/>
</dbReference>
<evidence type="ECO:0000313" key="4">
    <source>
        <dbReference type="Proteomes" id="UP000717696"/>
    </source>
</evidence>
<dbReference type="Pfam" id="PF12937">
    <property type="entry name" value="F-box-like"/>
    <property type="match status" value="1"/>
</dbReference>
<organism evidence="3 4">
    <name type="scientific">Dactylonectria estremocensis</name>
    <dbReference type="NCBI Taxonomy" id="1079267"/>
    <lineage>
        <taxon>Eukaryota</taxon>
        <taxon>Fungi</taxon>
        <taxon>Dikarya</taxon>
        <taxon>Ascomycota</taxon>
        <taxon>Pezizomycotina</taxon>
        <taxon>Sordariomycetes</taxon>
        <taxon>Hypocreomycetidae</taxon>
        <taxon>Hypocreales</taxon>
        <taxon>Nectriaceae</taxon>
        <taxon>Dactylonectria</taxon>
    </lineage>
</organism>
<dbReference type="Proteomes" id="UP000717696">
    <property type="component" value="Unassembled WGS sequence"/>
</dbReference>
<evidence type="ECO:0000259" key="2">
    <source>
        <dbReference type="PROSITE" id="PS50181"/>
    </source>
</evidence>
<feature type="region of interest" description="Disordered" evidence="1">
    <location>
        <begin position="206"/>
        <end position="225"/>
    </location>
</feature>
<feature type="domain" description="F-box" evidence="2">
    <location>
        <begin position="1"/>
        <end position="46"/>
    </location>
</feature>
<accession>A0A9P9EX31</accession>
<dbReference type="SUPFAM" id="SSF81383">
    <property type="entry name" value="F-box domain"/>
    <property type="match status" value="1"/>
</dbReference>
<dbReference type="InterPro" id="IPR036047">
    <property type="entry name" value="F-box-like_dom_sf"/>
</dbReference>
<evidence type="ECO:0000313" key="3">
    <source>
        <dbReference type="EMBL" id="KAH7147164.1"/>
    </source>
</evidence>
<protein>
    <recommendedName>
        <fullName evidence="2">F-box domain-containing protein</fullName>
    </recommendedName>
</protein>
<evidence type="ECO:0000256" key="1">
    <source>
        <dbReference type="SAM" id="MobiDB-lite"/>
    </source>
</evidence>
<dbReference type="InterPro" id="IPR001810">
    <property type="entry name" value="F-box_dom"/>
</dbReference>
<dbReference type="Gene3D" id="3.80.10.10">
    <property type="entry name" value="Ribonuclease Inhibitor"/>
    <property type="match status" value="1"/>
</dbReference>
<name>A0A9P9EX31_9HYPO</name>
<comment type="caution">
    <text evidence="3">The sequence shown here is derived from an EMBL/GenBank/DDBJ whole genome shotgun (WGS) entry which is preliminary data.</text>
</comment>
<dbReference type="OrthoDB" id="3927840at2759"/>
<dbReference type="EMBL" id="JAGMUU010000008">
    <property type="protein sequence ID" value="KAH7147164.1"/>
    <property type="molecule type" value="Genomic_DNA"/>
</dbReference>